<organism evidence="1 2">
    <name type="scientific">Panagrolaimus sp. ES5</name>
    <dbReference type="NCBI Taxonomy" id="591445"/>
    <lineage>
        <taxon>Eukaryota</taxon>
        <taxon>Metazoa</taxon>
        <taxon>Ecdysozoa</taxon>
        <taxon>Nematoda</taxon>
        <taxon>Chromadorea</taxon>
        <taxon>Rhabditida</taxon>
        <taxon>Tylenchina</taxon>
        <taxon>Panagrolaimomorpha</taxon>
        <taxon>Panagrolaimoidea</taxon>
        <taxon>Panagrolaimidae</taxon>
        <taxon>Panagrolaimus</taxon>
    </lineage>
</organism>
<evidence type="ECO:0000313" key="2">
    <source>
        <dbReference type="WBParaSite" id="ES5_v2.g22918.t1"/>
    </source>
</evidence>
<protein>
    <submittedName>
        <fullName evidence="2">OTU domain-containing protein</fullName>
    </submittedName>
</protein>
<evidence type="ECO:0000313" key="1">
    <source>
        <dbReference type="Proteomes" id="UP000887579"/>
    </source>
</evidence>
<dbReference type="Proteomes" id="UP000887579">
    <property type="component" value="Unplaced"/>
</dbReference>
<proteinExistence type="predicted"/>
<sequence length="296" mass="33435">MFDGDEKEGKLVGQVDTFIAAILARRGTFDLFCTSFSHIINEHKIATAQLKICHKRTIDLIGKIVVMDDVKSLEEVRKVVTQAVSDLYNSNPILSLSSIERETTQSVRQVVKKKLDSHDTIHFPKKRLKSTNVTDDDTKRSNEIKKEISKCAEKEHSSAYASPFTSKTTGINSYYRDSSIMLDVTFEEMEESGHIIVQKAGDGNCFYTSVTHNLDIGENELRAQFCDFIEKHPHHFADAILGTYQCSVSSHLEQHRQSGDYVEHFNTVAAASVLQRHIFIYRYGKPADSSNLNVIL</sequence>
<reference evidence="2" key="1">
    <citation type="submission" date="2022-11" db="UniProtKB">
        <authorList>
            <consortium name="WormBaseParasite"/>
        </authorList>
    </citation>
    <scope>IDENTIFICATION</scope>
</reference>
<dbReference type="WBParaSite" id="ES5_v2.g22918.t1">
    <property type="protein sequence ID" value="ES5_v2.g22918.t1"/>
    <property type="gene ID" value="ES5_v2.g22918"/>
</dbReference>
<name>A0AC34FZX8_9BILA</name>
<accession>A0AC34FZX8</accession>